<keyword evidence="4" id="KW-1185">Reference proteome</keyword>
<evidence type="ECO:0000259" key="2">
    <source>
        <dbReference type="Pfam" id="PF13349"/>
    </source>
</evidence>
<dbReference type="PANTHER" id="PTHR34094:SF1">
    <property type="entry name" value="PROTEIN FAM185A"/>
    <property type="match status" value="1"/>
</dbReference>
<dbReference type="Proteomes" id="UP001519287">
    <property type="component" value="Unassembled WGS sequence"/>
</dbReference>
<gene>
    <name evidence="3" type="ORF">J2Z66_004276</name>
</gene>
<organism evidence="3 4">
    <name type="scientific">Paenibacillus eucommiae</name>
    <dbReference type="NCBI Taxonomy" id="1355755"/>
    <lineage>
        <taxon>Bacteria</taxon>
        <taxon>Bacillati</taxon>
        <taxon>Bacillota</taxon>
        <taxon>Bacilli</taxon>
        <taxon>Bacillales</taxon>
        <taxon>Paenibacillaceae</taxon>
        <taxon>Paenibacillus</taxon>
    </lineage>
</organism>
<keyword evidence="1" id="KW-0472">Membrane</keyword>
<accession>A0ABS4IYJ3</accession>
<keyword evidence="1" id="KW-1133">Transmembrane helix</keyword>
<dbReference type="Pfam" id="PF13349">
    <property type="entry name" value="DUF4097"/>
    <property type="match status" value="1"/>
</dbReference>
<keyword evidence="1" id="KW-0812">Transmembrane</keyword>
<proteinExistence type="predicted"/>
<dbReference type="EMBL" id="JAGGLB010000014">
    <property type="protein sequence ID" value="MBP1992667.1"/>
    <property type="molecule type" value="Genomic_DNA"/>
</dbReference>
<comment type="caution">
    <text evidence="3">The sequence shown here is derived from an EMBL/GenBank/DDBJ whole genome shotgun (WGS) entry which is preliminary data.</text>
</comment>
<dbReference type="RefSeq" id="WP_209973852.1">
    <property type="nucleotide sequence ID" value="NZ_JAGGLB010000014.1"/>
</dbReference>
<name>A0ABS4IYJ3_9BACL</name>
<evidence type="ECO:0000256" key="1">
    <source>
        <dbReference type="SAM" id="Phobius"/>
    </source>
</evidence>
<evidence type="ECO:0000313" key="3">
    <source>
        <dbReference type="EMBL" id="MBP1992667.1"/>
    </source>
</evidence>
<protein>
    <submittedName>
        <fullName evidence="3">DUF4097 and DUF4098 domain-containing protein YvlB</fullName>
    </submittedName>
</protein>
<dbReference type="PANTHER" id="PTHR34094">
    <property type="match status" value="1"/>
</dbReference>
<evidence type="ECO:0000313" key="4">
    <source>
        <dbReference type="Proteomes" id="UP001519287"/>
    </source>
</evidence>
<feature type="domain" description="DUF4097" evidence="2">
    <location>
        <begin position="53"/>
        <end position="341"/>
    </location>
</feature>
<dbReference type="InterPro" id="IPR025164">
    <property type="entry name" value="Toastrack_DUF4097"/>
</dbReference>
<sequence>MMKLSAKIIVLTGIICVIVGVIGVAVLMQGTSLTSGLTSIDIKKDVAAQDVNNLIIEADIGGVVFLPAENSDISVHLLGMVSKKRAEECDLTTQITSNQTLQVQACKQKNNWFNIGVNIADIRSWLFTDSEQKLRVEVYLPKKAFEQVTVKTDTGSIQLGDLQANKLNAKTDTGSVSINSFQGNNIDLQTDVGRIEIKDAQGEIRLKTNTGKIIAALQNNWSSLDARTDTGKIEIETSKGSSAGEQKATRVYLKTDTGSIHAVLPQVGNGVEAQSDVGSVTLQFLTPPNDANFYLTTDVGSVNLEIPGVDFEEKSKHRVKGSIGNGTAEVTAKSDTGSVKVGTFQ</sequence>
<feature type="transmembrane region" description="Helical" evidence="1">
    <location>
        <begin position="7"/>
        <end position="28"/>
    </location>
</feature>
<reference evidence="3 4" key="1">
    <citation type="submission" date="2021-03" db="EMBL/GenBank/DDBJ databases">
        <title>Genomic Encyclopedia of Type Strains, Phase IV (KMG-IV): sequencing the most valuable type-strain genomes for metagenomic binning, comparative biology and taxonomic classification.</title>
        <authorList>
            <person name="Goeker M."/>
        </authorList>
    </citation>
    <scope>NUCLEOTIDE SEQUENCE [LARGE SCALE GENOMIC DNA]</scope>
    <source>
        <strain evidence="3 4">DSM 26048</strain>
    </source>
</reference>